<dbReference type="CDD" id="cd02024">
    <property type="entry name" value="NRK1"/>
    <property type="match status" value="1"/>
</dbReference>
<dbReference type="PANTHER" id="PTHR10285">
    <property type="entry name" value="URIDINE KINASE"/>
    <property type="match status" value="1"/>
</dbReference>
<evidence type="ECO:0000313" key="2">
    <source>
        <dbReference type="Proteomes" id="UP000694546"/>
    </source>
</evidence>
<keyword evidence="2" id="KW-1185">Reference proteome</keyword>
<accession>A0A8C5AF26</accession>
<evidence type="ECO:0000313" key="1">
    <source>
        <dbReference type="Ensembl" id="ENSGMOP00000030641.1"/>
    </source>
</evidence>
<protein>
    <recommendedName>
        <fullName evidence="3">Nicotinamide riboside kinase 1</fullName>
    </recommendedName>
</protein>
<dbReference type="GeneTree" id="ENSGT00940000159384"/>
<reference evidence="1" key="2">
    <citation type="submission" date="2025-09" db="UniProtKB">
        <authorList>
            <consortium name="Ensembl"/>
        </authorList>
    </citation>
    <scope>IDENTIFICATION</scope>
</reference>
<dbReference type="InterPro" id="IPR027417">
    <property type="entry name" value="P-loop_NTPase"/>
</dbReference>
<dbReference type="SUPFAM" id="SSF52540">
    <property type="entry name" value="P-loop containing nucleoside triphosphate hydrolases"/>
    <property type="match status" value="1"/>
</dbReference>
<dbReference type="Ensembl" id="ENSGMOT00000038214.1">
    <property type="protein sequence ID" value="ENSGMOP00000030641.1"/>
    <property type="gene ID" value="ENSGMOG00000028337.1"/>
</dbReference>
<reference evidence="1" key="1">
    <citation type="submission" date="2025-08" db="UniProtKB">
        <authorList>
            <consortium name="Ensembl"/>
        </authorList>
    </citation>
    <scope>IDENTIFICATION</scope>
</reference>
<name>A0A8C5AF26_GADMO</name>
<evidence type="ECO:0008006" key="3">
    <source>
        <dbReference type="Google" id="ProtNLM"/>
    </source>
</evidence>
<dbReference type="Gene3D" id="3.40.50.300">
    <property type="entry name" value="P-loop containing nucleotide triphosphate hydrolases"/>
    <property type="match status" value="1"/>
</dbReference>
<sequence>MYTLTLVVGIGGVTNGGKSTLATNLQKKLPHSCIIAQDTFFKDDSVVPVDSNGFKQYDLLDALHMDKMMEEIYSWWRDPQSYHQSTCATTEAGRTEVFVVIVEGFLIFNHRPLNELMNKKYFLEIPYDECQNRRCSRVYTPPDPPGYFDGHVWPMYLKNRQEMQLFGVLDFLSEIYISESTPPTVTKRASQFPRPLLCRKGAQLNIISHFPPIRS</sequence>
<organism evidence="1 2">
    <name type="scientific">Gadus morhua</name>
    <name type="common">Atlantic cod</name>
    <dbReference type="NCBI Taxonomy" id="8049"/>
    <lineage>
        <taxon>Eukaryota</taxon>
        <taxon>Metazoa</taxon>
        <taxon>Chordata</taxon>
        <taxon>Craniata</taxon>
        <taxon>Vertebrata</taxon>
        <taxon>Euteleostomi</taxon>
        <taxon>Actinopterygii</taxon>
        <taxon>Neopterygii</taxon>
        <taxon>Teleostei</taxon>
        <taxon>Neoteleostei</taxon>
        <taxon>Acanthomorphata</taxon>
        <taxon>Zeiogadaria</taxon>
        <taxon>Gadariae</taxon>
        <taxon>Gadiformes</taxon>
        <taxon>Gadoidei</taxon>
        <taxon>Gadidae</taxon>
        <taxon>Gadus</taxon>
    </lineage>
</organism>
<dbReference type="Proteomes" id="UP000694546">
    <property type="component" value="Chromosome 6"/>
</dbReference>
<dbReference type="AlphaFoldDB" id="A0A8C5AF26"/>
<proteinExistence type="predicted"/>